<organism evidence="1 2">
    <name type="scientific">Paenibacillus ginsengarvi</name>
    <dbReference type="NCBI Taxonomy" id="400777"/>
    <lineage>
        <taxon>Bacteria</taxon>
        <taxon>Bacillati</taxon>
        <taxon>Bacillota</taxon>
        <taxon>Bacilli</taxon>
        <taxon>Bacillales</taxon>
        <taxon>Paenibacillaceae</taxon>
        <taxon>Paenibacillus</taxon>
    </lineage>
</organism>
<keyword evidence="2" id="KW-1185">Reference proteome</keyword>
<dbReference type="RefSeq" id="WP_120747501.1">
    <property type="nucleotide sequence ID" value="NZ_RBAH01000007.1"/>
</dbReference>
<comment type="caution">
    <text evidence="1">The sequence shown here is derived from an EMBL/GenBank/DDBJ whole genome shotgun (WGS) entry which is preliminary data.</text>
</comment>
<dbReference type="OrthoDB" id="2311165at2"/>
<evidence type="ECO:0000313" key="2">
    <source>
        <dbReference type="Proteomes" id="UP000282311"/>
    </source>
</evidence>
<dbReference type="EMBL" id="RBAH01000007">
    <property type="protein sequence ID" value="RKN84759.1"/>
    <property type="molecule type" value="Genomic_DNA"/>
</dbReference>
<dbReference type="Proteomes" id="UP000282311">
    <property type="component" value="Unassembled WGS sequence"/>
</dbReference>
<reference evidence="1 2" key="1">
    <citation type="journal article" date="2007" name="Int. J. Syst. Evol. Microbiol.">
        <title>Paenibacillus ginsengarvi sp. nov., isolated from soil from ginseng cultivation.</title>
        <authorList>
            <person name="Yoon M.H."/>
            <person name="Ten L.N."/>
            <person name="Im W.T."/>
        </authorList>
    </citation>
    <scope>NUCLEOTIDE SEQUENCE [LARGE SCALE GENOMIC DNA]</scope>
    <source>
        <strain evidence="1 2">KCTC 13059</strain>
    </source>
</reference>
<dbReference type="AlphaFoldDB" id="A0A3B0CKH6"/>
<sequence>MNNSHTASSSTSGEVHIPDVSGQTDYVRLLREHSIDTETLYARVGGDRLIEVLLPIDGARTAHYVFGKDQHDDFILFRDGAVSEWSRTIGPDGAESVTANKKFDVLKPWSNKEYALSVSPAGSGFKAQWLPEHNRTGTVFAVSQQLYIDDAEKAEWSEEQAFKPVRTVRIEQRMLGIHPDEPTAPVAEIDCTHLVDHNGVHVRSVVRWLRPVTIGAGYGVMVPVDGAFAGELYTGLGHRYDATATDGSRTNLRDNDEAVSYAFVSRPEKTGEAADFAAAMTVRNIAATFRYDQPGRRTEESVVWLQHRNAGIQKLYPHVFAHHTAEAGDVYEASGTYYVGMWPAGARTLTE</sequence>
<accession>A0A3B0CKH6</accession>
<evidence type="ECO:0000313" key="1">
    <source>
        <dbReference type="EMBL" id="RKN84759.1"/>
    </source>
</evidence>
<proteinExistence type="predicted"/>
<protein>
    <submittedName>
        <fullName evidence="1">Uncharacterized protein</fullName>
    </submittedName>
</protein>
<name>A0A3B0CKH6_9BACL</name>
<gene>
    <name evidence="1" type="ORF">D7M11_12275</name>
</gene>